<dbReference type="Proteomes" id="UP000314294">
    <property type="component" value="Unassembled WGS sequence"/>
</dbReference>
<proteinExistence type="predicted"/>
<evidence type="ECO:0000313" key="1">
    <source>
        <dbReference type="EMBL" id="TNN34702.1"/>
    </source>
</evidence>
<dbReference type="EMBL" id="SRLO01001910">
    <property type="protein sequence ID" value="TNN34702.1"/>
    <property type="molecule type" value="Genomic_DNA"/>
</dbReference>
<dbReference type="AlphaFoldDB" id="A0A4Z2F2H6"/>
<evidence type="ECO:0000313" key="2">
    <source>
        <dbReference type="Proteomes" id="UP000314294"/>
    </source>
</evidence>
<comment type="caution">
    <text evidence="1">The sequence shown here is derived from an EMBL/GenBank/DDBJ whole genome shotgun (WGS) entry which is preliminary data.</text>
</comment>
<keyword evidence="2" id="KW-1185">Reference proteome</keyword>
<protein>
    <submittedName>
        <fullName evidence="1">Uncharacterized protein</fullName>
    </submittedName>
</protein>
<name>A0A4Z2F2H6_9TELE</name>
<accession>A0A4Z2F2H6</accession>
<organism evidence="1 2">
    <name type="scientific">Liparis tanakae</name>
    <name type="common">Tanaka's snailfish</name>
    <dbReference type="NCBI Taxonomy" id="230148"/>
    <lineage>
        <taxon>Eukaryota</taxon>
        <taxon>Metazoa</taxon>
        <taxon>Chordata</taxon>
        <taxon>Craniata</taxon>
        <taxon>Vertebrata</taxon>
        <taxon>Euteleostomi</taxon>
        <taxon>Actinopterygii</taxon>
        <taxon>Neopterygii</taxon>
        <taxon>Teleostei</taxon>
        <taxon>Neoteleostei</taxon>
        <taxon>Acanthomorphata</taxon>
        <taxon>Eupercaria</taxon>
        <taxon>Perciformes</taxon>
        <taxon>Cottioidei</taxon>
        <taxon>Cottales</taxon>
        <taxon>Liparidae</taxon>
        <taxon>Liparis</taxon>
    </lineage>
</organism>
<reference evidence="1 2" key="1">
    <citation type="submission" date="2019-03" db="EMBL/GenBank/DDBJ databases">
        <title>First draft genome of Liparis tanakae, snailfish: a comprehensive survey of snailfish specific genes.</title>
        <authorList>
            <person name="Kim W."/>
            <person name="Song I."/>
            <person name="Jeong J.-H."/>
            <person name="Kim D."/>
            <person name="Kim S."/>
            <person name="Ryu S."/>
            <person name="Song J.Y."/>
            <person name="Lee S.K."/>
        </authorList>
    </citation>
    <scope>NUCLEOTIDE SEQUENCE [LARGE SCALE GENOMIC DNA]</scope>
    <source>
        <tissue evidence="1">Muscle</tissue>
    </source>
</reference>
<sequence length="98" mass="10586">MSEASHTAVECKQDKGKIREKSNGRYICSIVIVYKDICSTDGAPAPPTRSPPSVAAALVAVKAIRRQMSEVAMGAVRIVRMQRRSYCVATSIKVSSCI</sequence>
<gene>
    <name evidence="1" type="ORF">EYF80_055141</name>
</gene>